<feature type="compositionally biased region" description="Acidic residues" evidence="1">
    <location>
        <begin position="29"/>
        <end position="38"/>
    </location>
</feature>
<organism evidence="2 3">
    <name type="scientific">Reticulomyxa filosa</name>
    <dbReference type="NCBI Taxonomy" id="46433"/>
    <lineage>
        <taxon>Eukaryota</taxon>
        <taxon>Sar</taxon>
        <taxon>Rhizaria</taxon>
        <taxon>Retaria</taxon>
        <taxon>Foraminifera</taxon>
        <taxon>Monothalamids</taxon>
        <taxon>Reticulomyxidae</taxon>
        <taxon>Reticulomyxa</taxon>
    </lineage>
</organism>
<evidence type="ECO:0000256" key="1">
    <source>
        <dbReference type="SAM" id="MobiDB-lite"/>
    </source>
</evidence>
<feature type="region of interest" description="Disordered" evidence="1">
    <location>
        <begin position="261"/>
        <end position="285"/>
    </location>
</feature>
<keyword evidence="3" id="KW-1185">Reference proteome</keyword>
<sequence>MLVDTTESPEYDDNDDNDDVFISTKTTDEGEGESSEEYLDSTSLDIDTTAATNASWPLDWWEEFIPEGFAFTFSLGLEGCYGVCEGVGLGLIWDVANQRMFLSLDSILLGINYQKGVHVFAETGFLLLEDKHLTNTYLDLGWQFDLWEDANTSVNAVQVNVMWNLGHDTKLLPCGLTLRYDIFGVGSEEWPCHKPYDSPELLDEGNVSLPAPQLPTNETVSLITTSLNQGTEIFSNDTQEEEEGSTPTQAELMTTVAESLPNGSVSQPPTTPNLTAVEEGQSTDLPSEFPLTSIIDLPPWFEAPYCEGFRVSLRRKKVLAKMDCY</sequence>
<dbReference type="AlphaFoldDB" id="X6MYH2"/>
<feature type="compositionally biased region" description="Acidic residues" evidence="1">
    <location>
        <begin position="7"/>
        <end position="19"/>
    </location>
</feature>
<dbReference type="Proteomes" id="UP000023152">
    <property type="component" value="Unassembled WGS sequence"/>
</dbReference>
<proteinExistence type="predicted"/>
<feature type="non-terminal residue" evidence="2">
    <location>
        <position position="325"/>
    </location>
</feature>
<evidence type="ECO:0000313" key="2">
    <source>
        <dbReference type="EMBL" id="ETO18527.1"/>
    </source>
</evidence>
<name>X6MYH2_RETFI</name>
<comment type="caution">
    <text evidence="2">The sequence shown here is derived from an EMBL/GenBank/DDBJ whole genome shotgun (WGS) entry which is preliminary data.</text>
</comment>
<protein>
    <submittedName>
        <fullName evidence="2">Uncharacterized protein</fullName>
    </submittedName>
</protein>
<dbReference type="EMBL" id="ASPP01014787">
    <property type="protein sequence ID" value="ETO18527.1"/>
    <property type="molecule type" value="Genomic_DNA"/>
</dbReference>
<feature type="region of interest" description="Disordered" evidence="1">
    <location>
        <begin position="1"/>
        <end position="38"/>
    </location>
</feature>
<reference evidence="2 3" key="1">
    <citation type="journal article" date="2013" name="Curr. Biol.">
        <title>The Genome of the Foraminiferan Reticulomyxa filosa.</title>
        <authorList>
            <person name="Glockner G."/>
            <person name="Hulsmann N."/>
            <person name="Schleicher M."/>
            <person name="Noegel A.A."/>
            <person name="Eichinger L."/>
            <person name="Gallinger C."/>
            <person name="Pawlowski J."/>
            <person name="Sierra R."/>
            <person name="Euteneuer U."/>
            <person name="Pillet L."/>
            <person name="Moustafa A."/>
            <person name="Platzer M."/>
            <person name="Groth M."/>
            <person name="Szafranski K."/>
            <person name="Schliwa M."/>
        </authorList>
    </citation>
    <scope>NUCLEOTIDE SEQUENCE [LARGE SCALE GENOMIC DNA]</scope>
</reference>
<evidence type="ECO:0000313" key="3">
    <source>
        <dbReference type="Proteomes" id="UP000023152"/>
    </source>
</evidence>
<gene>
    <name evidence="2" type="ORF">RFI_18738</name>
</gene>
<accession>X6MYH2</accession>